<gene>
    <name evidence="1" type="ORF">K3G42_024016</name>
</gene>
<proteinExistence type="predicted"/>
<evidence type="ECO:0000313" key="1">
    <source>
        <dbReference type="EMBL" id="KAH8007563.1"/>
    </source>
</evidence>
<name>A0ACB8FQ03_9SAUR</name>
<keyword evidence="2" id="KW-1185">Reference proteome</keyword>
<organism evidence="1 2">
    <name type="scientific">Sphaerodactylus townsendi</name>
    <dbReference type="NCBI Taxonomy" id="933632"/>
    <lineage>
        <taxon>Eukaryota</taxon>
        <taxon>Metazoa</taxon>
        <taxon>Chordata</taxon>
        <taxon>Craniata</taxon>
        <taxon>Vertebrata</taxon>
        <taxon>Euteleostomi</taxon>
        <taxon>Lepidosauria</taxon>
        <taxon>Squamata</taxon>
        <taxon>Bifurcata</taxon>
        <taxon>Gekkota</taxon>
        <taxon>Sphaerodactylidae</taxon>
        <taxon>Sphaerodactylus</taxon>
    </lineage>
</organism>
<comment type="caution">
    <text evidence="1">The sequence shown here is derived from an EMBL/GenBank/DDBJ whole genome shotgun (WGS) entry which is preliminary data.</text>
</comment>
<reference evidence="1" key="1">
    <citation type="submission" date="2021-08" db="EMBL/GenBank/DDBJ databases">
        <title>The first chromosome-level gecko genome reveals the dynamic sex chromosomes of Neotropical dwarf geckos (Sphaerodactylidae: Sphaerodactylus).</title>
        <authorList>
            <person name="Pinto B.J."/>
            <person name="Keating S.E."/>
            <person name="Gamble T."/>
        </authorList>
    </citation>
    <scope>NUCLEOTIDE SEQUENCE</scope>
    <source>
        <strain evidence="1">TG3544</strain>
    </source>
</reference>
<evidence type="ECO:0000313" key="2">
    <source>
        <dbReference type="Proteomes" id="UP000827872"/>
    </source>
</evidence>
<protein>
    <submittedName>
        <fullName evidence="1">Uncharacterized protein</fullName>
    </submittedName>
</protein>
<accession>A0ACB8FQ03</accession>
<sequence>MTSCEDPVNWVTLTKASFVFLLTSTVQGEETLGFTGFVQNRCWPSVGSDENVQATLDGSEQRTVYQRPPSIWGKCVNYKQQGLNTICSALNDVILTLKLFETHLTKDCVLYYIELSPVL</sequence>
<dbReference type="EMBL" id="CM037619">
    <property type="protein sequence ID" value="KAH8007563.1"/>
    <property type="molecule type" value="Genomic_DNA"/>
</dbReference>
<dbReference type="Proteomes" id="UP000827872">
    <property type="component" value="Linkage Group LG06"/>
</dbReference>